<dbReference type="OrthoDB" id="2971024at2759"/>
<comment type="caution">
    <text evidence="2">The sequence shown here is derived from an EMBL/GenBank/DDBJ whole genome shotgun (WGS) entry which is preliminary data.</text>
</comment>
<dbReference type="SUPFAM" id="SSF57903">
    <property type="entry name" value="FYVE/PHD zinc finger"/>
    <property type="match status" value="1"/>
</dbReference>
<organism evidence="2 3">
    <name type="scientific">Gymnopilus junonius</name>
    <name type="common">Spectacular rustgill mushroom</name>
    <name type="synonym">Gymnopilus spectabilis subsp. junonius</name>
    <dbReference type="NCBI Taxonomy" id="109634"/>
    <lineage>
        <taxon>Eukaryota</taxon>
        <taxon>Fungi</taxon>
        <taxon>Dikarya</taxon>
        <taxon>Basidiomycota</taxon>
        <taxon>Agaricomycotina</taxon>
        <taxon>Agaricomycetes</taxon>
        <taxon>Agaricomycetidae</taxon>
        <taxon>Agaricales</taxon>
        <taxon>Agaricineae</taxon>
        <taxon>Hymenogastraceae</taxon>
        <taxon>Gymnopilus</taxon>
    </lineage>
</organism>
<dbReference type="EMBL" id="JADNYJ010000057">
    <property type="protein sequence ID" value="KAF8897104.1"/>
    <property type="molecule type" value="Genomic_DNA"/>
</dbReference>
<feature type="compositionally biased region" description="Basic and acidic residues" evidence="1">
    <location>
        <begin position="85"/>
        <end position="100"/>
    </location>
</feature>
<accession>A0A9P5NM47</accession>
<dbReference type="AlphaFoldDB" id="A0A9P5NM47"/>
<name>A0A9P5NM47_GYMJU</name>
<dbReference type="InterPro" id="IPR013083">
    <property type="entry name" value="Znf_RING/FYVE/PHD"/>
</dbReference>
<reference evidence="2" key="1">
    <citation type="submission" date="2020-11" db="EMBL/GenBank/DDBJ databases">
        <authorList>
            <consortium name="DOE Joint Genome Institute"/>
            <person name="Ahrendt S."/>
            <person name="Riley R."/>
            <person name="Andreopoulos W."/>
            <person name="LaButti K."/>
            <person name="Pangilinan J."/>
            <person name="Ruiz-duenas F.J."/>
            <person name="Barrasa J.M."/>
            <person name="Sanchez-Garcia M."/>
            <person name="Camarero S."/>
            <person name="Miyauchi S."/>
            <person name="Serrano A."/>
            <person name="Linde D."/>
            <person name="Babiker R."/>
            <person name="Drula E."/>
            <person name="Ayuso-Fernandez I."/>
            <person name="Pacheco R."/>
            <person name="Padilla G."/>
            <person name="Ferreira P."/>
            <person name="Barriuso J."/>
            <person name="Kellner H."/>
            <person name="Castanera R."/>
            <person name="Alfaro M."/>
            <person name="Ramirez L."/>
            <person name="Pisabarro A.G."/>
            <person name="Kuo A."/>
            <person name="Tritt A."/>
            <person name="Lipzen A."/>
            <person name="He G."/>
            <person name="Yan M."/>
            <person name="Ng V."/>
            <person name="Cullen D."/>
            <person name="Martin F."/>
            <person name="Rosso M.-N."/>
            <person name="Henrissat B."/>
            <person name="Hibbett D."/>
            <person name="Martinez A.T."/>
            <person name="Grigoriev I.V."/>
        </authorList>
    </citation>
    <scope>NUCLEOTIDE SEQUENCE</scope>
    <source>
        <strain evidence="2">AH 44721</strain>
    </source>
</reference>
<proteinExistence type="predicted"/>
<evidence type="ECO:0008006" key="4">
    <source>
        <dbReference type="Google" id="ProtNLM"/>
    </source>
</evidence>
<gene>
    <name evidence="2" type="ORF">CPB84DRAFT_1748133</name>
</gene>
<keyword evidence="3" id="KW-1185">Reference proteome</keyword>
<protein>
    <recommendedName>
        <fullName evidence="4">Zinc finger PHD-type domain-containing protein</fullName>
    </recommendedName>
</protein>
<dbReference type="Gene3D" id="3.30.40.10">
    <property type="entry name" value="Zinc/RING finger domain, C3HC4 (zinc finger)"/>
    <property type="match status" value="1"/>
</dbReference>
<evidence type="ECO:0000256" key="1">
    <source>
        <dbReference type="SAM" id="MobiDB-lite"/>
    </source>
</evidence>
<dbReference type="InterPro" id="IPR011011">
    <property type="entry name" value="Znf_FYVE_PHD"/>
</dbReference>
<dbReference type="Proteomes" id="UP000724874">
    <property type="component" value="Unassembled WGS sequence"/>
</dbReference>
<sequence length="114" mass="12673">MAIEDADLMWCSGPRCKFVYHITCRGLFEKPKNAWFCDNDCRRNAGFRVVLNKAKQKKQQKVQEEGGVILGSHRTSVQRLASQRELPEGASDLRGKEGAAGEHINLQKEGGAAT</sequence>
<evidence type="ECO:0000313" key="2">
    <source>
        <dbReference type="EMBL" id="KAF8897104.1"/>
    </source>
</evidence>
<feature type="region of interest" description="Disordered" evidence="1">
    <location>
        <begin position="80"/>
        <end position="114"/>
    </location>
</feature>
<evidence type="ECO:0000313" key="3">
    <source>
        <dbReference type="Proteomes" id="UP000724874"/>
    </source>
</evidence>